<feature type="region of interest" description="Disordered" evidence="9">
    <location>
        <begin position="728"/>
        <end position="754"/>
    </location>
</feature>
<proteinExistence type="inferred from homology"/>
<dbReference type="Gene3D" id="1.20.1560.10">
    <property type="entry name" value="ABC transporter type 1, transmembrane domain"/>
    <property type="match status" value="1"/>
</dbReference>
<dbReference type="Gene3D" id="3.90.70.10">
    <property type="entry name" value="Cysteine proteinases"/>
    <property type="match status" value="1"/>
</dbReference>
<dbReference type="InterPro" id="IPR036640">
    <property type="entry name" value="ABC1_TM_sf"/>
</dbReference>
<sequence length="754" mass="82652">MSRDPSGIEENSPPHQPVERADKLDLDAWIGSMRYVAQHYRLPMSVQAAHLAATWSTHDNGRETIRDLARKVGLRIKFAGPSEAPPSSWQLPLIVQLYNGQVGVVTSLGATGEAGVVFSGDEGLETPLPAADLFQYVETIAIARPARAIPDARVDTYIRPYEENWLRQIILRDLRPYGHVMLASLVANCLGLTGILFSMQVYDRVVPAESFPTLYVLFSGVLLAIVFDFVMRRTRSSVTDLLGKRADLRMSDRVMGHALRVRNRVRPASTGTFIAQLRDMEQVREMLTSTTVTALADFPFFLLFLVVFWIIGGILVLVPIGAFLLMVLPGILAQRKLRAYAQEAMREASLRNAMLVEAVQGIEDIKTLQAEDRFQQQWNHLNAVTGEAQIKLRTLTNSLGLWTHNVQMGTFAVTVFLGAPMVIAGDMTTGALVAASILGSRMMAPMAHISGIMSRLQQARVAANSLDQIMKMPTDHPDDESRIHCPRINGKYELKSAVFRYGDDTSPSALAIKELRIKPGEKIALLGKNGAGKSTLLQALSGLLDPSSGEILLDDLALQHIDPADVRRDVGLLTQNARLFHGTLRDNIMMGAPNASQEEMLAALSMVGAADFIRKLTKGLDHMVLEGGHGLSGGQKQAILLARLLIRKPNVVLLDEPTASMDEATERHFIRQFGAWSRDRTVLVATHRMRVLELVDRIIVIDNGLVALDDTKERALLVLRGLGNVKSAGRGPVSTQPGRPIQENVGGGNGNTAR</sequence>
<evidence type="ECO:0000256" key="9">
    <source>
        <dbReference type="SAM" id="MobiDB-lite"/>
    </source>
</evidence>
<dbReference type="Pfam" id="PF00664">
    <property type="entry name" value="ABC_membrane"/>
    <property type="match status" value="1"/>
</dbReference>
<evidence type="ECO:0000256" key="10">
    <source>
        <dbReference type="SAM" id="Phobius"/>
    </source>
</evidence>
<keyword evidence="6 13" id="KW-0067">ATP-binding</keyword>
<feature type="transmembrane region" description="Helical" evidence="10">
    <location>
        <begin position="214"/>
        <end position="231"/>
    </location>
</feature>
<reference evidence="13 14" key="1">
    <citation type="submission" date="2020-07" db="EMBL/GenBank/DDBJ databases">
        <title>Genomic Encyclopedia of Type Strains, Phase IV (KMG-V): Genome sequencing to study the core and pangenomes of soil and plant-associated prokaryotes.</title>
        <authorList>
            <person name="Whitman W."/>
        </authorList>
    </citation>
    <scope>NUCLEOTIDE SEQUENCE [LARGE SCALE GENOMIC DNA]</scope>
    <source>
        <strain evidence="13 14">RH4WT92</strain>
    </source>
</reference>
<gene>
    <name evidence="13" type="ORF">FHW20_004321</name>
</gene>
<evidence type="ECO:0000313" key="13">
    <source>
        <dbReference type="EMBL" id="MBA8853341.1"/>
    </source>
</evidence>
<dbReference type="Proteomes" id="UP000578622">
    <property type="component" value="Unassembled WGS sequence"/>
</dbReference>
<dbReference type="SMART" id="SM00382">
    <property type="entry name" value="AAA"/>
    <property type="match status" value="1"/>
</dbReference>
<dbReference type="InterPro" id="IPR017750">
    <property type="entry name" value="ATPase_T1SS"/>
</dbReference>
<evidence type="ECO:0000256" key="6">
    <source>
        <dbReference type="ARBA" id="ARBA00022840"/>
    </source>
</evidence>
<evidence type="ECO:0000256" key="7">
    <source>
        <dbReference type="ARBA" id="ARBA00022989"/>
    </source>
</evidence>
<feature type="compositionally biased region" description="Gly residues" evidence="9">
    <location>
        <begin position="745"/>
        <end position="754"/>
    </location>
</feature>
<dbReference type="RefSeq" id="WP_112672786.1">
    <property type="nucleotide sequence ID" value="NZ_JACGXG010000010.1"/>
</dbReference>
<dbReference type="CDD" id="cd18587">
    <property type="entry name" value="ABC_6TM_LapB_like"/>
    <property type="match status" value="1"/>
</dbReference>
<accession>A0ABR6AVT7</accession>
<evidence type="ECO:0000256" key="3">
    <source>
        <dbReference type="ARBA" id="ARBA00005417"/>
    </source>
</evidence>
<evidence type="ECO:0000313" key="14">
    <source>
        <dbReference type="Proteomes" id="UP000578622"/>
    </source>
</evidence>
<dbReference type="SUPFAM" id="SSF90123">
    <property type="entry name" value="ABC transporter transmembrane region"/>
    <property type="match status" value="1"/>
</dbReference>
<protein>
    <submittedName>
        <fullName evidence="13">ATP-binding cassette subfamily C protein LapB</fullName>
    </submittedName>
</protein>
<evidence type="ECO:0000256" key="4">
    <source>
        <dbReference type="ARBA" id="ARBA00022692"/>
    </source>
</evidence>
<dbReference type="SUPFAM" id="SSF52540">
    <property type="entry name" value="P-loop containing nucleoside triphosphate hydrolases"/>
    <property type="match status" value="1"/>
</dbReference>
<dbReference type="PROSITE" id="PS00211">
    <property type="entry name" value="ABC_TRANSPORTER_1"/>
    <property type="match status" value="1"/>
</dbReference>
<dbReference type="Pfam" id="PF00005">
    <property type="entry name" value="ABC_tran"/>
    <property type="match status" value="1"/>
</dbReference>
<dbReference type="PROSITE" id="PS50929">
    <property type="entry name" value="ABC_TM1F"/>
    <property type="match status" value="1"/>
</dbReference>
<feature type="domain" description="ABC transporter" evidence="11">
    <location>
        <begin position="492"/>
        <end position="728"/>
    </location>
</feature>
<dbReference type="InterPro" id="IPR003593">
    <property type="entry name" value="AAA+_ATPase"/>
</dbReference>
<dbReference type="Gene3D" id="3.40.50.300">
    <property type="entry name" value="P-loop containing nucleotide triphosphate hydrolases"/>
    <property type="match status" value="1"/>
</dbReference>
<dbReference type="InterPro" id="IPR039421">
    <property type="entry name" value="Type_1_exporter"/>
</dbReference>
<dbReference type="InterPro" id="IPR027417">
    <property type="entry name" value="P-loop_NTPase"/>
</dbReference>
<comment type="subcellular location">
    <subcellularLocation>
        <location evidence="1">Cell inner membrane</location>
    </subcellularLocation>
    <subcellularLocation>
        <location evidence="2">Cell membrane</location>
        <topology evidence="2">Multi-pass membrane protein</topology>
    </subcellularLocation>
</comment>
<dbReference type="GO" id="GO:0005524">
    <property type="term" value="F:ATP binding"/>
    <property type="evidence" value="ECO:0007669"/>
    <property type="project" value="UniProtKB-KW"/>
</dbReference>
<name>A0ABR6AVT7_9HYPH</name>
<evidence type="ECO:0000256" key="5">
    <source>
        <dbReference type="ARBA" id="ARBA00022741"/>
    </source>
</evidence>
<feature type="domain" description="ABC transmembrane type-1" evidence="12">
    <location>
        <begin position="180"/>
        <end position="458"/>
    </location>
</feature>
<keyword evidence="8 10" id="KW-0472">Membrane</keyword>
<comment type="similarity">
    <text evidence="3">Belongs to the ABC transporter superfamily.</text>
</comment>
<dbReference type="InterPro" id="IPR011527">
    <property type="entry name" value="ABC1_TM_dom"/>
</dbReference>
<organism evidence="13 14">
    <name type="scientific">Brucella intermedia</name>
    <dbReference type="NCBI Taxonomy" id="94625"/>
    <lineage>
        <taxon>Bacteria</taxon>
        <taxon>Pseudomonadati</taxon>
        <taxon>Pseudomonadota</taxon>
        <taxon>Alphaproteobacteria</taxon>
        <taxon>Hyphomicrobiales</taxon>
        <taxon>Brucellaceae</taxon>
        <taxon>Brucella/Ochrobactrum group</taxon>
        <taxon>Brucella</taxon>
    </lineage>
</organism>
<feature type="transmembrane region" description="Helical" evidence="10">
    <location>
        <begin position="180"/>
        <end position="202"/>
    </location>
</feature>
<keyword evidence="14" id="KW-1185">Reference proteome</keyword>
<dbReference type="PANTHER" id="PTHR43394">
    <property type="entry name" value="ATP-DEPENDENT PERMEASE MDL1, MITOCHONDRIAL"/>
    <property type="match status" value="1"/>
</dbReference>
<dbReference type="InterPro" id="IPR017871">
    <property type="entry name" value="ABC_transporter-like_CS"/>
</dbReference>
<keyword evidence="7 10" id="KW-1133">Transmembrane helix</keyword>
<comment type="caution">
    <text evidence="13">The sequence shown here is derived from an EMBL/GenBank/DDBJ whole genome shotgun (WGS) entry which is preliminary data.</text>
</comment>
<feature type="region of interest" description="Disordered" evidence="9">
    <location>
        <begin position="1"/>
        <end position="20"/>
    </location>
</feature>
<dbReference type="EMBL" id="JACGXG010000010">
    <property type="protein sequence ID" value="MBA8853341.1"/>
    <property type="molecule type" value="Genomic_DNA"/>
</dbReference>
<evidence type="ECO:0000256" key="8">
    <source>
        <dbReference type="ARBA" id="ARBA00023136"/>
    </source>
</evidence>
<evidence type="ECO:0000256" key="2">
    <source>
        <dbReference type="ARBA" id="ARBA00004651"/>
    </source>
</evidence>
<dbReference type="NCBIfam" id="TIGR03375">
    <property type="entry name" value="type_I_sec_LssB"/>
    <property type="match status" value="1"/>
</dbReference>
<dbReference type="InterPro" id="IPR003439">
    <property type="entry name" value="ABC_transporter-like_ATP-bd"/>
</dbReference>
<keyword evidence="5" id="KW-0547">Nucleotide-binding</keyword>
<dbReference type="PROSITE" id="PS50893">
    <property type="entry name" value="ABC_TRANSPORTER_2"/>
    <property type="match status" value="1"/>
</dbReference>
<evidence type="ECO:0000259" key="12">
    <source>
        <dbReference type="PROSITE" id="PS50929"/>
    </source>
</evidence>
<evidence type="ECO:0000259" key="11">
    <source>
        <dbReference type="PROSITE" id="PS50893"/>
    </source>
</evidence>
<evidence type="ECO:0000256" key="1">
    <source>
        <dbReference type="ARBA" id="ARBA00004533"/>
    </source>
</evidence>
<feature type="transmembrane region" description="Helical" evidence="10">
    <location>
        <begin position="300"/>
        <end position="328"/>
    </location>
</feature>
<dbReference type="PANTHER" id="PTHR43394:SF1">
    <property type="entry name" value="ATP-BINDING CASSETTE SUB-FAMILY B MEMBER 10, MITOCHONDRIAL"/>
    <property type="match status" value="1"/>
</dbReference>
<feature type="transmembrane region" description="Helical" evidence="10">
    <location>
        <begin position="411"/>
        <end position="438"/>
    </location>
</feature>
<keyword evidence="4 10" id="KW-0812">Transmembrane</keyword>